<dbReference type="AlphaFoldDB" id="A0A1M6SEZ6"/>
<evidence type="ECO:0000313" key="1">
    <source>
        <dbReference type="EMBL" id="SHK43280.1"/>
    </source>
</evidence>
<dbReference type="Proteomes" id="UP000184130">
    <property type="component" value="Unassembled WGS sequence"/>
</dbReference>
<dbReference type="RefSeq" id="WP_073205076.1">
    <property type="nucleotide sequence ID" value="NZ_FRBD01000003.1"/>
</dbReference>
<gene>
    <name evidence="1" type="ORF">SAMN05216463_103156</name>
</gene>
<dbReference type="EMBL" id="FRBD01000003">
    <property type="protein sequence ID" value="SHK43280.1"/>
    <property type="molecule type" value="Genomic_DNA"/>
</dbReference>
<sequence>MRIGHQLYCYLQDWTDAGHYDVQQVFFFRDGSQRQLCFKSLFINEDENQVYLVLEDEYGDLFQTNVHHFLCMMGGAVSENYKPLYQLRDELRKHRIEVVKSWKKAKKMATKNFEENTNHLIKYIYEG</sequence>
<evidence type="ECO:0000313" key="2">
    <source>
        <dbReference type="Proteomes" id="UP000184130"/>
    </source>
</evidence>
<organism evidence="1 2">
    <name type="scientific">Xylanibacter ruminicola</name>
    <name type="common">Prevotella ruminicola</name>
    <dbReference type="NCBI Taxonomy" id="839"/>
    <lineage>
        <taxon>Bacteria</taxon>
        <taxon>Pseudomonadati</taxon>
        <taxon>Bacteroidota</taxon>
        <taxon>Bacteroidia</taxon>
        <taxon>Bacteroidales</taxon>
        <taxon>Prevotellaceae</taxon>
        <taxon>Xylanibacter</taxon>
    </lineage>
</organism>
<accession>A0A1M6SEZ6</accession>
<protein>
    <submittedName>
        <fullName evidence="1">Uncharacterized protein</fullName>
    </submittedName>
</protein>
<reference evidence="1 2" key="1">
    <citation type="submission" date="2016-11" db="EMBL/GenBank/DDBJ databases">
        <authorList>
            <person name="Jaros S."/>
            <person name="Januszkiewicz K."/>
            <person name="Wedrychowicz H."/>
        </authorList>
    </citation>
    <scope>NUCLEOTIDE SEQUENCE [LARGE SCALE GENOMIC DNA]</scope>
    <source>
        <strain evidence="1 2">KHT3</strain>
    </source>
</reference>
<name>A0A1M6SEZ6_XYLRU</name>
<proteinExistence type="predicted"/>